<feature type="transmembrane region" description="Helical" evidence="7">
    <location>
        <begin position="255"/>
        <end position="278"/>
    </location>
</feature>
<keyword evidence="5 7" id="KW-1133">Transmembrane helix</keyword>
<dbReference type="PANTHER" id="PTHR13148">
    <property type="entry name" value="PER1-RELATED"/>
    <property type="match status" value="1"/>
</dbReference>
<evidence type="ECO:0000256" key="2">
    <source>
        <dbReference type="ARBA" id="ARBA00022502"/>
    </source>
</evidence>
<feature type="transmembrane region" description="Helical" evidence="7">
    <location>
        <begin position="331"/>
        <end position="349"/>
    </location>
</feature>
<keyword evidence="2 7" id="KW-0337">GPI-anchor biosynthesis</keyword>
<comment type="similarity">
    <text evidence="7">Belongs to the PGAP3 family.</text>
</comment>
<dbReference type="Pfam" id="PF04080">
    <property type="entry name" value="Per1"/>
    <property type="match status" value="1"/>
</dbReference>
<comment type="subcellular location">
    <subcellularLocation>
        <location evidence="1">Endomembrane system</location>
        <topology evidence="1">Multi-pass membrane protein</topology>
    </subcellularLocation>
    <subcellularLocation>
        <location evidence="7">Endoplasmic reticulum membrane</location>
        <topology evidence="7">Multi-pass membrane protein</topology>
    </subcellularLocation>
</comment>
<evidence type="ECO:0000313" key="10">
    <source>
        <dbReference type="Proteomes" id="UP001295794"/>
    </source>
</evidence>
<dbReference type="GO" id="GO:0016788">
    <property type="term" value="F:hydrolase activity, acting on ester bonds"/>
    <property type="evidence" value="ECO:0007669"/>
    <property type="project" value="TreeGrafter"/>
</dbReference>
<gene>
    <name evidence="9" type="ORF">MYCIT1_LOCUS28959</name>
</gene>
<keyword evidence="6 7" id="KW-0472">Membrane</keyword>
<evidence type="ECO:0000256" key="6">
    <source>
        <dbReference type="ARBA" id="ARBA00023136"/>
    </source>
</evidence>
<dbReference type="GO" id="GO:0006506">
    <property type="term" value="P:GPI anchor biosynthetic process"/>
    <property type="evidence" value="ECO:0007669"/>
    <property type="project" value="UniProtKB-KW"/>
</dbReference>
<dbReference type="GO" id="GO:0005789">
    <property type="term" value="C:endoplasmic reticulum membrane"/>
    <property type="evidence" value="ECO:0007669"/>
    <property type="project" value="UniProtKB-SubCell"/>
</dbReference>
<feature type="transmembrane region" description="Helical" evidence="7">
    <location>
        <begin position="299"/>
        <end position="319"/>
    </location>
</feature>
<keyword evidence="3 7" id="KW-0812">Transmembrane</keyword>
<feature type="non-terminal residue" evidence="9">
    <location>
        <position position="1"/>
    </location>
</feature>
<evidence type="ECO:0000256" key="7">
    <source>
        <dbReference type="RuleBase" id="RU365066"/>
    </source>
</evidence>
<evidence type="ECO:0000256" key="8">
    <source>
        <dbReference type="SAM" id="SignalP"/>
    </source>
</evidence>
<feature type="chain" id="PRO_5041994186" description="Post-GPI attachment to proteins factor 3" evidence="8">
    <location>
        <begin position="40"/>
        <end position="362"/>
    </location>
</feature>
<comment type="caution">
    <text evidence="9">The sequence shown here is derived from an EMBL/GenBank/DDBJ whole genome shotgun (WGS) entry which is preliminary data.</text>
</comment>
<name>A0AAD2HML2_9AGAR</name>
<evidence type="ECO:0000256" key="4">
    <source>
        <dbReference type="ARBA" id="ARBA00022729"/>
    </source>
</evidence>
<evidence type="ECO:0000256" key="1">
    <source>
        <dbReference type="ARBA" id="ARBA00004127"/>
    </source>
</evidence>
<dbReference type="AlphaFoldDB" id="A0AAD2HML2"/>
<reference evidence="9" key="1">
    <citation type="submission" date="2023-11" db="EMBL/GenBank/DDBJ databases">
        <authorList>
            <person name="De Vega J J."/>
            <person name="De Vega J J."/>
        </authorList>
    </citation>
    <scope>NUCLEOTIDE SEQUENCE</scope>
</reference>
<dbReference type="InterPro" id="IPR007217">
    <property type="entry name" value="Per1-like"/>
</dbReference>
<organism evidence="9 10">
    <name type="scientific">Mycena citricolor</name>
    <dbReference type="NCBI Taxonomy" id="2018698"/>
    <lineage>
        <taxon>Eukaryota</taxon>
        <taxon>Fungi</taxon>
        <taxon>Dikarya</taxon>
        <taxon>Basidiomycota</taxon>
        <taxon>Agaricomycotina</taxon>
        <taxon>Agaricomycetes</taxon>
        <taxon>Agaricomycetidae</taxon>
        <taxon>Agaricales</taxon>
        <taxon>Marasmiineae</taxon>
        <taxon>Mycenaceae</taxon>
        <taxon>Mycena</taxon>
    </lineage>
</organism>
<keyword evidence="7" id="KW-0256">Endoplasmic reticulum</keyword>
<evidence type="ECO:0000256" key="3">
    <source>
        <dbReference type="ARBA" id="ARBA00022692"/>
    </source>
</evidence>
<feature type="transmembrane region" description="Helical" evidence="7">
    <location>
        <begin position="153"/>
        <end position="172"/>
    </location>
</feature>
<feature type="transmembrane region" description="Helical" evidence="7">
    <location>
        <begin position="231"/>
        <end position="249"/>
    </location>
</feature>
<feature type="transmembrane region" description="Helical" evidence="7">
    <location>
        <begin position="184"/>
        <end position="203"/>
    </location>
</feature>
<keyword evidence="10" id="KW-1185">Reference proteome</keyword>
<protein>
    <recommendedName>
        <fullName evidence="7">Post-GPI attachment to proteins factor 3</fullName>
    </recommendedName>
</protein>
<dbReference type="Proteomes" id="UP001295794">
    <property type="component" value="Unassembled WGS sequence"/>
</dbReference>
<keyword evidence="4 8" id="KW-0732">Signal</keyword>
<feature type="transmembrane region" description="Helical" evidence="7">
    <location>
        <begin position="111"/>
        <end position="132"/>
    </location>
</feature>
<comment type="function">
    <text evidence="7">Involved in the lipid remodeling steps of GPI-anchor maturation.</text>
</comment>
<sequence length="362" mass="41478">AVNDHHSFFPSTPQSRSAAGMRTCQCWILLFAVAGLVSASSGDRAPEFTNCVSRCNASRCASGHSHPLSLPLRLTRWTCDDNCKYSCMQDIATRDIRLGDRVHQYYGKWPFWRLFGVQEPASVLFSLLNLWAHARGLAKIRRQIPETHPMKPYYLAWAVTGINAWVWSAVFHTRDNSTTEKLDYFSAALTITYALYYTVVRLFHLYPTQRRGKLTLSTPDTATPRSPAYKFWSALCLLAYVGHVSYLTLLPRFDYTYNIVFNTVIGLAHNILWLLYAFPSSLSTVRRFSSRPKTYRPDFATRVGVLVLCTTAATTLELFDFAPFLRIIDAHSLWHLATAPIAVFWYEFLLQDSRDESWRDRV</sequence>
<evidence type="ECO:0000256" key="5">
    <source>
        <dbReference type="ARBA" id="ARBA00022989"/>
    </source>
</evidence>
<proteinExistence type="inferred from homology"/>
<dbReference type="PANTHER" id="PTHR13148:SF0">
    <property type="entry name" value="POST-GPI ATTACHMENT TO PROTEINS FACTOR 3"/>
    <property type="match status" value="1"/>
</dbReference>
<accession>A0AAD2HML2</accession>
<feature type="signal peptide" evidence="8">
    <location>
        <begin position="1"/>
        <end position="39"/>
    </location>
</feature>
<evidence type="ECO:0000313" key="9">
    <source>
        <dbReference type="EMBL" id="CAK5279149.1"/>
    </source>
</evidence>
<dbReference type="EMBL" id="CAVNYO010000434">
    <property type="protein sequence ID" value="CAK5279149.1"/>
    <property type="molecule type" value="Genomic_DNA"/>
</dbReference>